<sequence>MTCVSIDVSSTACGLTRHVLAATLPPFPSSSSVYIHIRHLLNLPTRALSSTFTTHLISPCSFFTNNNTKRTRSYPPVNIIVRSMASGGQTFPPQKQETQPGKEHAMDPTPHYSSQDYKPANKLRGKIALVTGGDSGIGRAVCHCFALEGATVAFTYVKSQEEKDAQDTLKLLMQAKAADAKDPMAVPTDLGFDDNCKRVVDEVVNSYGRIDILVNNAAEQYEASSVEEINEERLERVFRTNIFSYFFVTRHALKHMKEGSSIINTTSVNAYKGNAKLLDYTATKGAIVSFTRGLALQLVERGIRVNGVAPGPVWTPLIPASFSEEECANFGKQVPMKRAAQPIEVAPSYVFLASCPESSYITGQVIHPNGGTIVNA</sequence>
<protein>
    <recommendedName>
        <fullName evidence="6">Short chain dehydrogenase</fullName>
    </recommendedName>
</protein>
<evidence type="ECO:0000256" key="2">
    <source>
        <dbReference type="ARBA" id="ARBA00023002"/>
    </source>
</evidence>
<evidence type="ECO:0000256" key="3">
    <source>
        <dbReference type="SAM" id="MobiDB-lite"/>
    </source>
</evidence>
<evidence type="ECO:0000256" key="1">
    <source>
        <dbReference type="ARBA" id="ARBA00006484"/>
    </source>
</evidence>
<dbReference type="Proteomes" id="UP000826656">
    <property type="component" value="Unassembled WGS sequence"/>
</dbReference>
<reference evidence="4 5" key="1">
    <citation type="journal article" date="2021" name="bioRxiv">
        <title>Chromosome-scale and haplotype-resolved genome assembly of a tetraploid potato cultivar.</title>
        <authorList>
            <person name="Sun H."/>
            <person name="Jiao W.-B."/>
            <person name="Krause K."/>
            <person name="Campoy J.A."/>
            <person name="Goel M."/>
            <person name="Folz-Donahue K."/>
            <person name="Kukat C."/>
            <person name="Huettel B."/>
            <person name="Schneeberger K."/>
        </authorList>
    </citation>
    <scope>NUCLEOTIDE SEQUENCE [LARGE SCALE GENOMIC DNA]</scope>
    <source>
        <strain evidence="4">SolTubOtavaFocal</strain>
        <tissue evidence="4">Leaves</tissue>
    </source>
</reference>
<proteinExistence type="inferred from homology"/>
<feature type="compositionally biased region" description="Polar residues" evidence="3">
    <location>
        <begin position="86"/>
        <end position="99"/>
    </location>
</feature>
<dbReference type="InterPro" id="IPR036291">
    <property type="entry name" value="NAD(P)-bd_dom_sf"/>
</dbReference>
<dbReference type="EMBL" id="JAIVGD010000001">
    <property type="protein sequence ID" value="KAH0782979.1"/>
    <property type="molecule type" value="Genomic_DNA"/>
</dbReference>
<evidence type="ECO:0000313" key="5">
    <source>
        <dbReference type="Proteomes" id="UP000826656"/>
    </source>
</evidence>
<evidence type="ECO:0008006" key="6">
    <source>
        <dbReference type="Google" id="ProtNLM"/>
    </source>
</evidence>
<name>A0ABQ7WQG1_SOLTU</name>
<dbReference type="PANTHER" id="PTHR48107">
    <property type="entry name" value="NADPH-DEPENDENT ALDEHYDE REDUCTASE-LIKE PROTEIN, CHLOROPLASTIC-RELATED"/>
    <property type="match status" value="1"/>
</dbReference>
<comment type="similarity">
    <text evidence="1">Belongs to the short-chain dehydrogenases/reductases (SDR) family.</text>
</comment>
<keyword evidence="2" id="KW-0560">Oxidoreductase</keyword>
<comment type="caution">
    <text evidence="4">The sequence shown here is derived from an EMBL/GenBank/DDBJ whole genome shotgun (WGS) entry which is preliminary data.</text>
</comment>
<accession>A0ABQ7WQG1</accession>
<dbReference type="PRINTS" id="PR00080">
    <property type="entry name" value="SDRFAMILY"/>
</dbReference>
<feature type="region of interest" description="Disordered" evidence="3">
    <location>
        <begin position="85"/>
        <end position="117"/>
    </location>
</feature>
<dbReference type="CDD" id="cd05355">
    <property type="entry name" value="SDR_c1"/>
    <property type="match status" value="1"/>
</dbReference>
<gene>
    <name evidence="4" type="ORF">KY290_002577</name>
</gene>
<dbReference type="PANTHER" id="PTHR48107:SF16">
    <property type="entry name" value="NADPH-DEPENDENT ALDEHYDE REDUCTASE 1, CHLOROPLASTIC"/>
    <property type="match status" value="1"/>
</dbReference>
<dbReference type="SUPFAM" id="SSF51735">
    <property type="entry name" value="NAD(P)-binding Rossmann-fold domains"/>
    <property type="match status" value="1"/>
</dbReference>
<dbReference type="Pfam" id="PF13561">
    <property type="entry name" value="adh_short_C2"/>
    <property type="match status" value="1"/>
</dbReference>
<dbReference type="InterPro" id="IPR020904">
    <property type="entry name" value="Sc_DH/Rdtase_CS"/>
</dbReference>
<dbReference type="Gene3D" id="3.40.50.720">
    <property type="entry name" value="NAD(P)-binding Rossmann-like Domain"/>
    <property type="match status" value="1"/>
</dbReference>
<evidence type="ECO:0000313" key="4">
    <source>
        <dbReference type="EMBL" id="KAH0782979.1"/>
    </source>
</evidence>
<organism evidence="4 5">
    <name type="scientific">Solanum tuberosum</name>
    <name type="common">Potato</name>
    <dbReference type="NCBI Taxonomy" id="4113"/>
    <lineage>
        <taxon>Eukaryota</taxon>
        <taxon>Viridiplantae</taxon>
        <taxon>Streptophyta</taxon>
        <taxon>Embryophyta</taxon>
        <taxon>Tracheophyta</taxon>
        <taxon>Spermatophyta</taxon>
        <taxon>Magnoliopsida</taxon>
        <taxon>eudicotyledons</taxon>
        <taxon>Gunneridae</taxon>
        <taxon>Pentapetalae</taxon>
        <taxon>asterids</taxon>
        <taxon>lamiids</taxon>
        <taxon>Solanales</taxon>
        <taxon>Solanaceae</taxon>
        <taxon>Solanoideae</taxon>
        <taxon>Solaneae</taxon>
        <taxon>Solanum</taxon>
    </lineage>
</organism>
<dbReference type="PROSITE" id="PS00061">
    <property type="entry name" value="ADH_SHORT"/>
    <property type="match status" value="1"/>
</dbReference>
<dbReference type="PRINTS" id="PR00081">
    <property type="entry name" value="GDHRDH"/>
</dbReference>
<dbReference type="InterPro" id="IPR002347">
    <property type="entry name" value="SDR_fam"/>
</dbReference>
<keyword evidence="5" id="KW-1185">Reference proteome</keyword>